<name>A0A3Q1EKM5_9TELE</name>
<reference evidence="1" key="1">
    <citation type="submission" date="2025-08" db="UniProtKB">
        <authorList>
            <consortium name="Ensembl"/>
        </authorList>
    </citation>
    <scope>IDENTIFICATION</scope>
</reference>
<dbReference type="AlphaFoldDB" id="A0A3Q1EKM5"/>
<evidence type="ECO:0000313" key="1">
    <source>
        <dbReference type="Ensembl" id="ENSAPOP00000004343.1"/>
    </source>
</evidence>
<accession>A0A3Q1EKM5</accession>
<reference evidence="1" key="2">
    <citation type="submission" date="2025-09" db="UniProtKB">
        <authorList>
            <consortium name="Ensembl"/>
        </authorList>
    </citation>
    <scope>IDENTIFICATION</scope>
</reference>
<evidence type="ECO:0000313" key="2">
    <source>
        <dbReference type="Proteomes" id="UP000257200"/>
    </source>
</evidence>
<protein>
    <submittedName>
        <fullName evidence="1">Uncharacterized protein</fullName>
    </submittedName>
</protein>
<keyword evidence="2" id="KW-1185">Reference proteome</keyword>
<dbReference type="GeneTree" id="ENSGT01040000243955"/>
<organism evidence="1 2">
    <name type="scientific">Acanthochromis polyacanthus</name>
    <name type="common">spiny chromis</name>
    <dbReference type="NCBI Taxonomy" id="80966"/>
    <lineage>
        <taxon>Eukaryota</taxon>
        <taxon>Metazoa</taxon>
        <taxon>Chordata</taxon>
        <taxon>Craniata</taxon>
        <taxon>Vertebrata</taxon>
        <taxon>Euteleostomi</taxon>
        <taxon>Actinopterygii</taxon>
        <taxon>Neopterygii</taxon>
        <taxon>Teleostei</taxon>
        <taxon>Neoteleostei</taxon>
        <taxon>Acanthomorphata</taxon>
        <taxon>Ovalentaria</taxon>
        <taxon>Pomacentridae</taxon>
        <taxon>Acanthochromis</taxon>
    </lineage>
</organism>
<proteinExistence type="predicted"/>
<dbReference type="Proteomes" id="UP000257200">
    <property type="component" value="Unplaced"/>
</dbReference>
<dbReference type="Ensembl" id="ENSAPOT00000010205.1">
    <property type="protein sequence ID" value="ENSAPOP00000004343.1"/>
    <property type="gene ID" value="ENSAPOG00000005966.1"/>
</dbReference>
<sequence length="95" mass="10952">MKTFCVVVAVAVVFTFIYIQGNSVFPFTTMQESEETMSNDSPAASQEETSVETWMVRSPHQISDFSFKLPRGFCCQFWVKLIFICCLRFNCIQQL</sequence>